<evidence type="ECO:0000313" key="2">
    <source>
        <dbReference type="EMBL" id="NEY91853.1"/>
    </source>
</evidence>
<accession>A0A6M0QYF4</accession>
<dbReference type="InterPro" id="IPR013783">
    <property type="entry name" value="Ig-like_fold"/>
</dbReference>
<dbReference type="Pfam" id="PF24346">
    <property type="entry name" value="DUF7507"/>
    <property type="match status" value="2"/>
</dbReference>
<feature type="domain" description="DUF7507" evidence="1">
    <location>
        <begin position="508"/>
        <end position="543"/>
    </location>
</feature>
<proteinExistence type="predicted"/>
<comment type="caution">
    <text evidence="2">The sequence shown here is derived from an EMBL/GenBank/DDBJ whole genome shotgun (WGS) entry which is preliminary data.</text>
</comment>
<gene>
    <name evidence="2" type="ORF">G4Z14_16300</name>
</gene>
<dbReference type="Gene3D" id="2.60.40.10">
    <property type="entry name" value="Immunoglobulins"/>
    <property type="match status" value="1"/>
</dbReference>
<dbReference type="EMBL" id="JAAIVJ010000015">
    <property type="protein sequence ID" value="NEY91853.1"/>
    <property type="molecule type" value="Genomic_DNA"/>
</dbReference>
<dbReference type="Proteomes" id="UP000477782">
    <property type="component" value="Unassembled WGS sequence"/>
</dbReference>
<protein>
    <submittedName>
        <fullName evidence="2">DUF11 domain-containing protein</fullName>
    </submittedName>
</protein>
<feature type="non-terminal residue" evidence="2">
    <location>
        <position position="547"/>
    </location>
</feature>
<sequence length="547" mass="58106">MTDITYDLQKFTDDEVPPDDNTTIGGVTFQVSDQSGSGTGNFDPFLATHDETAQQGGPSPGISAGFNTDSNDKNTVNNEFGQNEIDASKTSAVQVSSMATVTIDGVEYYELRLDINENLSDPEISLNTFQIYLSTDGAIDTYSELITQDKVYDMDGFNLDGAAGNDDVTLDLTDWATGSGTDDYTVLVPKSLFDAYMEQNNLEPDDVYFYLYTEMGQYSTNKDPATLDEEAGFDEWNMLSAGYIEGTKWEDSDGDGIYDAGESALEGVFIYLDANNNGQWDTGEIYDITDEDGHYVLAGIPVSNETLIIREDIDGGYIATNPDGTDGGQDPYYWTATITSGGDSEVVDIGNFLPAPEITINKTVTDVDGEGAGGTAEDAGDQITYELVITNTGNVDLTNVTVTDPLTGLNHVIGDLAAGASVTLGADGTITYTVTQADIDSQGDLEADDLGGNDDDGQIDNTATVTGDYGNQTVSDDDDANAPIAYDPVLLIDKVVTDVGGDGPEGLVDAAGDIITYEITVTNDGNVTLTNVTITDPLTGLDHFVGD</sequence>
<feature type="domain" description="DUF7507" evidence="1">
    <location>
        <begin position="355"/>
        <end position="442"/>
    </location>
</feature>
<name>A0A6M0QYF4_9RHOB</name>
<evidence type="ECO:0000313" key="3">
    <source>
        <dbReference type="Proteomes" id="UP000477782"/>
    </source>
</evidence>
<dbReference type="InterPro" id="IPR047589">
    <property type="entry name" value="DUF11_rpt"/>
</dbReference>
<dbReference type="NCBIfam" id="TIGR01451">
    <property type="entry name" value="B_ant_repeat"/>
    <property type="match status" value="2"/>
</dbReference>
<keyword evidence="3" id="KW-1185">Reference proteome</keyword>
<reference evidence="2 3" key="1">
    <citation type="submission" date="2020-02" db="EMBL/GenBank/DDBJ databases">
        <authorList>
            <person name="Chen W.-M."/>
        </authorList>
    </citation>
    <scope>NUCLEOTIDE SEQUENCE [LARGE SCALE GENOMIC DNA]</scope>
    <source>
        <strain evidence="2 3">KMS-5</strain>
    </source>
</reference>
<dbReference type="RefSeq" id="WP_164627658.1">
    <property type="nucleotide sequence ID" value="NZ_JAAIVJ010000015.1"/>
</dbReference>
<dbReference type="AlphaFoldDB" id="A0A6M0QYF4"/>
<dbReference type="InterPro" id="IPR055354">
    <property type="entry name" value="DUF7507"/>
</dbReference>
<organism evidence="2 3">
    <name type="scientific">Tabrizicola oligotrophica</name>
    <dbReference type="NCBI Taxonomy" id="2710650"/>
    <lineage>
        <taxon>Bacteria</taxon>
        <taxon>Pseudomonadati</taxon>
        <taxon>Pseudomonadota</taxon>
        <taxon>Alphaproteobacteria</taxon>
        <taxon>Rhodobacterales</taxon>
        <taxon>Paracoccaceae</taxon>
        <taxon>Tabrizicola</taxon>
    </lineage>
</organism>
<evidence type="ECO:0000259" key="1">
    <source>
        <dbReference type="Pfam" id="PF24346"/>
    </source>
</evidence>